<comment type="similarity">
    <text evidence="13">Belongs to the ABC1 family. UbiB subfamily.</text>
</comment>
<keyword evidence="9 13" id="KW-0418">Kinase</keyword>
<keyword evidence="16" id="KW-1185">Reference proteome</keyword>
<feature type="active site" description="Proton acceptor" evidence="13">
    <location>
        <position position="285"/>
    </location>
</feature>
<keyword evidence="4" id="KW-0997">Cell inner membrane</keyword>
<organism evidence="15 16">
    <name type="scientific">Mycetohabitans endofungorum</name>
    <dbReference type="NCBI Taxonomy" id="417203"/>
    <lineage>
        <taxon>Bacteria</taxon>
        <taxon>Pseudomonadati</taxon>
        <taxon>Pseudomonadota</taxon>
        <taxon>Betaproteobacteria</taxon>
        <taxon>Burkholderiales</taxon>
        <taxon>Burkholderiaceae</taxon>
        <taxon>Mycetohabitans</taxon>
    </lineage>
</organism>
<proteinExistence type="inferred from homology"/>
<evidence type="ECO:0000256" key="7">
    <source>
        <dbReference type="ARBA" id="ARBA00022692"/>
    </source>
</evidence>
<sequence>MRILRFFKILFTVYRFGLDEVMLGHIADWRVKLLVRVMTFGRPIRIPRAQRLRLALESLGPIFVKFGQVLSTRRDLLPVDIATELAKLQDQVPPFNSAVAIALIEKSLGKPVDVLFDEFERVPVASASIAQVHFARLKSGTHAGKPVAIKVLRPGMLPVIDSDLALLRDIARWTERLWADGKRLRPREVVAEFDKYLHDELDLMREAANASQLRRNFAALDLLLVPEMYWEYCTSTVIVMERMIGVPISQVDTLRSAGVDIPKLARQGVEIFFTQVFRDGFFHADMHPGNIQVSLDPDHFGRYIALDFGIIGALSDFDKNYLAQNFLAFFKRDYHRVATLHLESGWVPPHTRVEELESAIRAVCEPYFDRALKDISLGQVLMRLFSTSRRFNVEIQPQLVLLQKTMLNVEGLGRALDPELDLWKTAKPYLERWMNDQIGWRGWVERLKIESPQWSKTLPQVPRLIHHVLSRHHDQPPRATEDLMRWILTEQQRTNRLLQGLLVFGVAVGAGALLAHFGLVSLGGIESCIGGPR</sequence>
<dbReference type="CDD" id="cd13972">
    <property type="entry name" value="UbiB"/>
    <property type="match status" value="1"/>
</dbReference>
<dbReference type="GO" id="GO:0005524">
    <property type="term" value="F:ATP binding"/>
    <property type="evidence" value="ECO:0007669"/>
    <property type="project" value="UniProtKB-KW"/>
</dbReference>
<dbReference type="GO" id="GO:0005886">
    <property type="term" value="C:plasma membrane"/>
    <property type="evidence" value="ECO:0007669"/>
    <property type="project" value="UniProtKB-SubCell"/>
</dbReference>
<keyword evidence="10 13" id="KW-0067">ATP-binding</keyword>
<evidence type="ECO:0000313" key="15">
    <source>
        <dbReference type="EMBL" id="PPB84581.1"/>
    </source>
</evidence>
<keyword evidence="12 13" id="KW-0472">Membrane</keyword>
<comment type="function">
    <text evidence="13">Is probably a protein kinase regulator of UbiI activity which is involved in aerobic coenzyme Q (ubiquinone) biosynthesis.</text>
</comment>
<gene>
    <name evidence="13" type="primary">ubiB</name>
    <name evidence="15" type="ORF">B0O95_103274</name>
</gene>
<evidence type="ECO:0000256" key="6">
    <source>
        <dbReference type="ARBA" id="ARBA00022688"/>
    </source>
</evidence>
<comment type="caution">
    <text evidence="13">Lacks conserved residue(s) required for the propagation of feature annotation.</text>
</comment>
<dbReference type="GO" id="GO:0004672">
    <property type="term" value="F:protein kinase activity"/>
    <property type="evidence" value="ECO:0007669"/>
    <property type="project" value="UniProtKB-UniRule"/>
</dbReference>
<comment type="similarity">
    <text evidence="2">Belongs to the protein kinase superfamily. ADCK protein kinase family.</text>
</comment>
<dbReference type="PANTHER" id="PTHR10566">
    <property type="entry name" value="CHAPERONE-ACTIVITY OF BC1 COMPLEX CABC1 -RELATED"/>
    <property type="match status" value="1"/>
</dbReference>
<feature type="binding site" evidence="13">
    <location>
        <begin position="124"/>
        <end position="132"/>
    </location>
    <ligand>
        <name>ATP</name>
        <dbReference type="ChEBI" id="CHEBI:30616"/>
    </ligand>
</feature>
<comment type="pathway">
    <text evidence="1 13">Cofactor biosynthesis; ubiquinone biosynthesis [regulation].</text>
</comment>
<evidence type="ECO:0000256" key="8">
    <source>
        <dbReference type="ARBA" id="ARBA00022741"/>
    </source>
</evidence>
<keyword evidence="3 13" id="KW-1003">Cell membrane</keyword>
<evidence type="ECO:0000256" key="13">
    <source>
        <dbReference type="HAMAP-Rule" id="MF_00414"/>
    </source>
</evidence>
<evidence type="ECO:0000256" key="4">
    <source>
        <dbReference type="ARBA" id="ARBA00022519"/>
    </source>
</evidence>
<dbReference type="Proteomes" id="UP000243096">
    <property type="component" value="Unassembled WGS sequence"/>
</dbReference>
<keyword evidence="11 13" id="KW-1133">Transmembrane helix</keyword>
<dbReference type="NCBIfam" id="TIGR01982">
    <property type="entry name" value="UbiB"/>
    <property type="match status" value="1"/>
</dbReference>
<dbReference type="InterPro" id="IPR010232">
    <property type="entry name" value="UbiB"/>
</dbReference>
<evidence type="ECO:0000259" key="14">
    <source>
        <dbReference type="Pfam" id="PF03109"/>
    </source>
</evidence>
<evidence type="ECO:0000256" key="1">
    <source>
        <dbReference type="ARBA" id="ARBA00005020"/>
    </source>
</evidence>
<dbReference type="UniPathway" id="UPA00232"/>
<dbReference type="Pfam" id="PF03109">
    <property type="entry name" value="ABC1"/>
    <property type="match status" value="1"/>
</dbReference>
<evidence type="ECO:0000256" key="11">
    <source>
        <dbReference type="ARBA" id="ARBA00022989"/>
    </source>
</evidence>
<evidence type="ECO:0000256" key="10">
    <source>
        <dbReference type="ARBA" id="ARBA00022840"/>
    </source>
</evidence>
<evidence type="ECO:0000256" key="9">
    <source>
        <dbReference type="ARBA" id="ARBA00022777"/>
    </source>
</evidence>
<dbReference type="GO" id="GO:0010795">
    <property type="term" value="P:regulation of ubiquinone biosynthetic process"/>
    <property type="evidence" value="ECO:0007669"/>
    <property type="project" value="UniProtKB-UniRule"/>
</dbReference>
<dbReference type="AlphaFoldDB" id="A0A2P5KD00"/>
<dbReference type="OrthoDB" id="9795390at2"/>
<dbReference type="EMBL" id="PRDW01000003">
    <property type="protein sequence ID" value="PPB84581.1"/>
    <property type="molecule type" value="Genomic_DNA"/>
</dbReference>
<dbReference type="InterPro" id="IPR050154">
    <property type="entry name" value="UbiB_kinase"/>
</dbReference>
<feature type="binding site" evidence="13">
    <location>
        <position position="150"/>
    </location>
    <ligand>
        <name>ATP</name>
        <dbReference type="ChEBI" id="CHEBI:30616"/>
    </ligand>
</feature>
<dbReference type="PANTHER" id="PTHR10566:SF113">
    <property type="entry name" value="PROTEIN ACTIVITY OF BC1 COMPLEX KINASE 7, CHLOROPLASTIC"/>
    <property type="match status" value="1"/>
</dbReference>
<feature type="transmembrane region" description="Helical" evidence="13">
    <location>
        <begin position="501"/>
        <end position="525"/>
    </location>
</feature>
<evidence type="ECO:0000256" key="12">
    <source>
        <dbReference type="ARBA" id="ARBA00023136"/>
    </source>
</evidence>
<protein>
    <recommendedName>
        <fullName evidence="13">Probable protein kinase UbiB</fullName>
        <ecNumber evidence="13">2.7.-.-</ecNumber>
    </recommendedName>
    <alternativeName>
        <fullName evidence="13">Ubiquinone biosynthesis protein UbiB</fullName>
    </alternativeName>
</protein>
<reference evidence="15 16" key="1">
    <citation type="submission" date="2018-01" db="EMBL/GenBank/DDBJ databases">
        <title>Genomic Encyclopedia of Type Strains, Phase III (KMG-III): the genomes of soil and plant-associated and newly described type strains.</title>
        <authorList>
            <person name="Whitman W."/>
        </authorList>
    </citation>
    <scope>NUCLEOTIDE SEQUENCE [LARGE SCALE GENOMIC DNA]</scope>
    <source>
        <strain evidence="15 16">HKI456</strain>
    </source>
</reference>
<evidence type="ECO:0000256" key="3">
    <source>
        <dbReference type="ARBA" id="ARBA00022475"/>
    </source>
</evidence>
<keyword evidence="7 13" id="KW-0812">Transmembrane</keyword>
<comment type="subcellular location">
    <subcellularLocation>
        <location evidence="13">Cell membrane</location>
        <topology evidence="13">Single-pass membrane protein</topology>
    </subcellularLocation>
</comment>
<dbReference type="SUPFAM" id="SSF56112">
    <property type="entry name" value="Protein kinase-like (PK-like)"/>
    <property type="match status" value="1"/>
</dbReference>
<dbReference type="HAMAP" id="MF_00414">
    <property type="entry name" value="UbiB"/>
    <property type="match status" value="1"/>
</dbReference>
<name>A0A2P5KD00_9BURK</name>
<keyword evidence="6 13" id="KW-0831">Ubiquinone biosynthesis</keyword>
<evidence type="ECO:0000256" key="5">
    <source>
        <dbReference type="ARBA" id="ARBA00022679"/>
    </source>
</evidence>
<comment type="caution">
    <text evidence="15">The sequence shown here is derived from an EMBL/GenBank/DDBJ whole genome shotgun (WGS) entry which is preliminary data.</text>
</comment>
<feature type="domain" description="ABC1 atypical kinase-like" evidence="14">
    <location>
        <begin position="87"/>
        <end position="340"/>
    </location>
</feature>
<dbReference type="InterPro" id="IPR011009">
    <property type="entry name" value="Kinase-like_dom_sf"/>
</dbReference>
<dbReference type="RefSeq" id="WP_104076834.1">
    <property type="nucleotide sequence ID" value="NZ_CP062178.1"/>
</dbReference>
<dbReference type="NCBIfam" id="NF003404">
    <property type="entry name" value="PRK04750.1"/>
    <property type="match status" value="1"/>
</dbReference>
<evidence type="ECO:0000313" key="16">
    <source>
        <dbReference type="Proteomes" id="UP000243096"/>
    </source>
</evidence>
<dbReference type="InterPro" id="IPR004147">
    <property type="entry name" value="ABC1_dom"/>
</dbReference>
<evidence type="ECO:0000256" key="2">
    <source>
        <dbReference type="ARBA" id="ARBA00009670"/>
    </source>
</evidence>
<keyword evidence="5 13" id="KW-0808">Transferase</keyword>
<accession>A0A2P5KD00</accession>
<dbReference type="InterPro" id="IPR045308">
    <property type="entry name" value="UbiB_bact"/>
</dbReference>
<keyword evidence="8 13" id="KW-0547">Nucleotide-binding</keyword>
<dbReference type="GO" id="GO:0006744">
    <property type="term" value="P:ubiquinone biosynthetic process"/>
    <property type="evidence" value="ECO:0007669"/>
    <property type="project" value="UniProtKB-UniPathway"/>
</dbReference>
<dbReference type="EC" id="2.7.-.-" evidence="13"/>